<organism evidence="2 4">
    <name type="scientific">Didymodactylos carnosus</name>
    <dbReference type="NCBI Taxonomy" id="1234261"/>
    <lineage>
        <taxon>Eukaryota</taxon>
        <taxon>Metazoa</taxon>
        <taxon>Spiralia</taxon>
        <taxon>Gnathifera</taxon>
        <taxon>Rotifera</taxon>
        <taxon>Eurotatoria</taxon>
        <taxon>Bdelloidea</taxon>
        <taxon>Philodinida</taxon>
        <taxon>Philodinidae</taxon>
        <taxon>Didymodactylos</taxon>
    </lineage>
</organism>
<dbReference type="AlphaFoldDB" id="A0A814BJ45"/>
<reference evidence="2" key="1">
    <citation type="submission" date="2021-02" db="EMBL/GenBank/DDBJ databases">
        <authorList>
            <person name="Nowell W R."/>
        </authorList>
    </citation>
    <scope>NUCLEOTIDE SEQUENCE</scope>
</reference>
<dbReference type="EMBL" id="CAJOBC010001921">
    <property type="protein sequence ID" value="CAF3706037.1"/>
    <property type="molecule type" value="Genomic_DNA"/>
</dbReference>
<protein>
    <submittedName>
        <fullName evidence="2">Uncharacterized protein</fullName>
    </submittedName>
</protein>
<feature type="transmembrane region" description="Helical" evidence="1">
    <location>
        <begin position="86"/>
        <end position="109"/>
    </location>
</feature>
<dbReference type="Proteomes" id="UP000663829">
    <property type="component" value="Unassembled WGS sequence"/>
</dbReference>
<keyword evidence="1" id="KW-0812">Transmembrane</keyword>
<evidence type="ECO:0000313" key="2">
    <source>
        <dbReference type="EMBL" id="CAF0927609.1"/>
    </source>
</evidence>
<keyword evidence="1" id="KW-0472">Membrane</keyword>
<comment type="caution">
    <text evidence="2">The sequence shown here is derived from an EMBL/GenBank/DDBJ whole genome shotgun (WGS) entry which is preliminary data.</text>
</comment>
<accession>A0A814BJ45</accession>
<proteinExistence type="predicted"/>
<gene>
    <name evidence="2" type="ORF">GPM918_LOCUS10005</name>
    <name evidence="3" type="ORF">SRO942_LOCUS10006</name>
</gene>
<keyword evidence="1" id="KW-1133">Transmembrane helix</keyword>
<dbReference type="EMBL" id="CAJNOQ010001921">
    <property type="protein sequence ID" value="CAF0927609.1"/>
    <property type="molecule type" value="Genomic_DNA"/>
</dbReference>
<feature type="transmembrane region" description="Helical" evidence="1">
    <location>
        <begin position="17"/>
        <end position="35"/>
    </location>
</feature>
<evidence type="ECO:0000313" key="4">
    <source>
        <dbReference type="Proteomes" id="UP000663829"/>
    </source>
</evidence>
<feature type="transmembrane region" description="Helical" evidence="1">
    <location>
        <begin position="56"/>
        <end position="74"/>
    </location>
</feature>
<name>A0A814BJ45_9BILA</name>
<evidence type="ECO:0000313" key="3">
    <source>
        <dbReference type="EMBL" id="CAF3706037.1"/>
    </source>
</evidence>
<dbReference type="OrthoDB" id="10041771at2759"/>
<keyword evidence="4" id="KW-1185">Reference proteome</keyword>
<dbReference type="Proteomes" id="UP000681722">
    <property type="component" value="Unassembled WGS sequence"/>
</dbReference>
<sequence length="153" mass="17785">MLKKFKNYLSYNKKKCLSIQANGLALIIFKIMLFFRRRDTNQSHSQLSDNERCVHASLFFAFIFLTITIVLFYFAGNNKNSNERTFYFIGAGVSLLILLFLVVCAIIYIRRLCYQSPSIHRHTATAYKVSTEHIGDVPPSHTNSRPIHLYNKR</sequence>
<evidence type="ECO:0000256" key="1">
    <source>
        <dbReference type="SAM" id="Phobius"/>
    </source>
</evidence>